<dbReference type="EMBL" id="CAADFT010000009">
    <property type="protein sequence ID" value="VFK41043.1"/>
    <property type="molecule type" value="Genomic_DNA"/>
</dbReference>
<reference evidence="4" key="1">
    <citation type="submission" date="2019-02" db="EMBL/GenBank/DDBJ databases">
        <authorList>
            <person name="Gruber-Vodicka R. H."/>
            <person name="Seah K. B. B."/>
        </authorList>
    </citation>
    <scope>NUCLEOTIDE SEQUENCE</scope>
    <source>
        <strain evidence="4">BECK_BZ125</strain>
    </source>
</reference>
<proteinExistence type="predicted"/>
<dbReference type="InterPro" id="IPR027417">
    <property type="entry name" value="P-loop_NTPase"/>
</dbReference>
<feature type="domain" description="DUF2326" evidence="2">
    <location>
        <begin position="439"/>
        <end position="573"/>
    </location>
</feature>
<dbReference type="AlphaFoldDB" id="A0A450YHU6"/>
<dbReference type="Gene3D" id="3.40.50.300">
    <property type="entry name" value="P-loop containing nucleotide triphosphate hydrolases"/>
    <property type="match status" value="1"/>
</dbReference>
<dbReference type="Pfam" id="PF10088">
    <property type="entry name" value="DUF2326"/>
    <property type="match status" value="1"/>
</dbReference>
<evidence type="ECO:0000256" key="1">
    <source>
        <dbReference type="SAM" id="Coils"/>
    </source>
</evidence>
<gene>
    <name evidence="4" type="ORF">BECKTC1821E_GA0114239_100940</name>
</gene>
<dbReference type="Pfam" id="PF20275">
    <property type="entry name" value="CTD10"/>
    <property type="match status" value="1"/>
</dbReference>
<evidence type="ECO:0000259" key="3">
    <source>
        <dbReference type="Pfam" id="PF20275"/>
    </source>
</evidence>
<feature type="coiled-coil region" evidence="1">
    <location>
        <begin position="335"/>
        <end position="416"/>
    </location>
</feature>
<dbReference type="InterPro" id="IPR018760">
    <property type="entry name" value="DUF2326"/>
</dbReference>
<protein>
    <submittedName>
        <fullName evidence="4">Uncharacterized protein YydD, contains DUF2326 domain</fullName>
    </submittedName>
</protein>
<evidence type="ECO:0000313" key="4">
    <source>
        <dbReference type="EMBL" id="VFK41043.1"/>
    </source>
</evidence>
<keyword evidence="1" id="KW-0175">Coiled coil</keyword>
<feature type="domain" description="ABC-three component systems C-terminal" evidence="3">
    <location>
        <begin position="291"/>
        <end position="400"/>
    </location>
</feature>
<feature type="coiled-coil region" evidence="1">
    <location>
        <begin position="218"/>
        <end position="268"/>
    </location>
</feature>
<dbReference type="InterPro" id="IPR046919">
    <property type="entry name" value="ABC-3C_CTD10"/>
</dbReference>
<organism evidence="4">
    <name type="scientific">Candidatus Kentrum sp. TC</name>
    <dbReference type="NCBI Taxonomy" id="2126339"/>
    <lineage>
        <taxon>Bacteria</taxon>
        <taxon>Pseudomonadati</taxon>
        <taxon>Pseudomonadota</taxon>
        <taxon>Gammaproteobacteria</taxon>
        <taxon>Candidatus Kentrum</taxon>
    </lineage>
</organism>
<evidence type="ECO:0000259" key="2">
    <source>
        <dbReference type="Pfam" id="PF10088"/>
    </source>
</evidence>
<name>A0A450YHU6_9GAMM</name>
<accession>A0A450YHU6</accession>
<sequence length="574" mass="64692">MIHRIYSTLSTFKTLEFHPGLNVLLARKESTATDKQTRNRAGKTSVIEIVHFLMGADAGKGSLFREEALADVIFGMEFDLHGRRVRVERGCKGKAGSRVLVSGSDLFGENRISSSDWKKKLGEHIFALNTVQGVAEYTPSFRSLFAYLVRRQLSGAFMTPEKQATMQNTWDWQIALLYLFGLDWKIASDWQQIRDREKNLKELKKAALSGTFDFVGKSADLRTKLTVAEDDLHRLESRIGSFRVLSEYRELETEANRITEELATLANENTIDKATIHDIKTASGAEIPPLPSDLASVYAEAGVALPGVAIARYDEVRRFHESVIRNRRNYLSDELASAERRMEYRERKMSDLDRRRAEIMAILQSHGALDQFSKLQGEAGRLTAEVEALRQRFETAEQLESTGDELKSERNRLKSRLQRDFSEREGRLKEAILAFEKTSQRLYESAGSMTVDGTDNGPKFAFPMQGSRSKGIKNMQIFCFDSMLMRLCVERGIGPGFLIHDSHLFDGVDGRQVISALKVGAEIAQELEFQYIVTLNEDDAFKENIEGFDLGKHTLPVSLADATEDGGLFGIRFG</sequence>